<dbReference type="EMBL" id="BOOA01000025">
    <property type="protein sequence ID" value="GIH25125.1"/>
    <property type="molecule type" value="Genomic_DNA"/>
</dbReference>
<evidence type="ECO:0000256" key="1">
    <source>
        <dbReference type="SAM" id="MobiDB-lite"/>
    </source>
</evidence>
<reference evidence="2" key="1">
    <citation type="submission" date="2021-01" db="EMBL/GenBank/DDBJ databases">
        <title>Whole genome shotgun sequence of Acrocarpospora phusangensis NBRC 108782.</title>
        <authorList>
            <person name="Komaki H."/>
            <person name="Tamura T."/>
        </authorList>
    </citation>
    <scope>NUCLEOTIDE SEQUENCE</scope>
    <source>
        <strain evidence="2">NBRC 108782</strain>
    </source>
</reference>
<proteinExistence type="predicted"/>
<name>A0A919QD12_9ACTN</name>
<keyword evidence="3" id="KW-1185">Reference proteome</keyword>
<accession>A0A919QD12</accession>
<organism evidence="2 3">
    <name type="scientific">Acrocarpospora phusangensis</name>
    <dbReference type="NCBI Taxonomy" id="1070424"/>
    <lineage>
        <taxon>Bacteria</taxon>
        <taxon>Bacillati</taxon>
        <taxon>Actinomycetota</taxon>
        <taxon>Actinomycetes</taxon>
        <taxon>Streptosporangiales</taxon>
        <taxon>Streptosporangiaceae</taxon>
        <taxon>Acrocarpospora</taxon>
    </lineage>
</organism>
<sequence length="91" mass="9610">MKADRYRLGMFSGAVLALEMIDRHGIEGAVTPTKQVVSNGLTATEQEIMNEAVMRVMALRAAPDDVSTVVATSPDCGRPGCTSPTCGRAAR</sequence>
<dbReference type="AlphaFoldDB" id="A0A919QD12"/>
<dbReference type="Proteomes" id="UP000640052">
    <property type="component" value="Unassembled WGS sequence"/>
</dbReference>
<gene>
    <name evidence="2" type="ORF">Aph01nite_34350</name>
</gene>
<dbReference type="RefSeq" id="WP_204041854.1">
    <property type="nucleotide sequence ID" value="NZ_BOOA01000025.1"/>
</dbReference>
<evidence type="ECO:0000313" key="3">
    <source>
        <dbReference type="Proteomes" id="UP000640052"/>
    </source>
</evidence>
<comment type="caution">
    <text evidence="2">The sequence shown here is derived from an EMBL/GenBank/DDBJ whole genome shotgun (WGS) entry which is preliminary data.</text>
</comment>
<evidence type="ECO:0000313" key="2">
    <source>
        <dbReference type="EMBL" id="GIH25125.1"/>
    </source>
</evidence>
<feature type="region of interest" description="Disordered" evidence="1">
    <location>
        <begin position="69"/>
        <end position="91"/>
    </location>
</feature>
<protein>
    <submittedName>
        <fullName evidence="2">Uncharacterized protein</fullName>
    </submittedName>
</protein>